<feature type="binding site" evidence="8">
    <location>
        <position position="346"/>
    </location>
    <ligand>
        <name>Mn(2+)</name>
        <dbReference type="ChEBI" id="CHEBI:29035"/>
        <label>2</label>
    </ligand>
</feature>
<dbReference type="PRINTS" id="PR00481">
    <property type="entry name" value="LAMNOPPTDASE"/>
</dbReference>
<sequence>MDIRTDGLKSFAPDEPIDTLVVAVFKGANGLELAGGPGEVLTSHQEIALWKLLTAVGAVGSKGEVTTVPGEVLAGAGAVNAESASDEAAPAGPAVERILAVGLGDIEEVTDETIREAAGVASRNVKRPQAQAEGANASADSAGTSADGAGADGASQDVDTNSASTNSANRGAHVVSTLGMFGTEAALVGHGLGAYSYFGQRAGTAAIDRITVLTHGSDGNASAPEDTVKRARIVVESVCFARDLVNAPANELYPESYAAIAAHQAEEFGIKAEILDEKQLEEQGFGGIIGVGKGSARAPRLLRLTYTPAETKDGAPFVALVGKGITFDTGGISLKPGANMWDMISDMGGSAAVIASIYAVARLGVPVKVTATVPMAENMPSDRATRPGDILRHYGGITTEVLNTDAEGRLVLADAIVRACEDKPDYLIETATLTGAQMVALGNRTPGVMGSIDFRDRVAMISQEVGENAWPMPLPAELDDALKSDVADLRNISTTRWGGMSVAGCYLSHFVPDDVEWVHIDIAGPAYNTSAPHGYTPKRGTGVPVRTIVETIERIGRG</sequence>
<dbReference type="InterPro" id="IPR011356">
    <property type="entry name" value="Leucine_aapep/pepB"/>
</dbReference>
<dbReference type="PANTHER" id="PTHR11963:SF23">
    <property type="entry name" value="CYTOSOL AMINOPEPTIDASE"/>
    <property type="match status" value="1"/>
</dbReference>
<evidence type="ECO:0000256" key="5">
    <source>
        <dbReference type="ARBA" id="ARBA00022670"/>
    </source>
</evidence>
<name>A0A0A2DQV2_9CORY</name>
<feature type="binding site" evidence="8">
    <location>
        <position position="328"/>
    </location>
    <ligand>
        <name>Mn(2+)</name>
        <dbReference type="ChEBI" id="CHEBI:29035"/>
        <label>1</label>
    </ligand>
</feature>
<feature type="binding site" evidence="8">
    <location>
        <position position="328"/>
    </location>
    <ligand>
        <name>Mn(2+)</name>
        <dbReference type="ChEBI" id="CHEBI:29035"/>
        <label>2</label>
    </ligand>
</feature>
<dbReference type="Pfam" id="PF02789">
    <property type="entry name" value="Peptidase_M17_N"/>
    <property type="match status" value="1"/>
</dbReference>
<feature type="binding site" evidence="8">
    <location>
        <position position="323"/>
    </location>
    <ligand>
        <name>Mn(2+)</name>
        <dbReference type="ChEBI" id="CHEBI:29035"/>
        <label>2</label>
    </ligand>
</feature>
<evidence type="ECO:0000313" key="11">
    <source>
        <dbReference type="EMBL" id="KGM19241.1"/>
    </source>
</evidence>
<dbReference type="EC" id="3.4.11.1" evidence="8"/>
<feature type="domain" description="Cytosol aminopeptidase" evidence="10">
    <location>
        <begin position="403"/>
        <end position="410"/>
    </location>
</feature>
<evidence type="ECO:0000259" key="10">
    <source>
        <dbReference type="PROSITE" id="PS00631"/>
    </source>
</evidence>
<comment type="catalytic activity">
    <reaction evidence="2 8">
        <text>Release of an N-terminal amino acid, preferentially leucine, but not glutamic or aspartic acids.</text>
        <dbReference type="EC" id="3.4.11.10"/>
    </reaction>
</comment>
<dbReference type="NCBIfam" id="NF002073">
    <property type="entry name" value="PRK00913.1-2"/>
    <property type="match status" value="1"/>
</dbReference>
<feature type="compositionally biased region" description="Polar residues" evidence="9">
    <location>
        <begin position="158"/>
        <end position="168"/>
    </location>
</feature>
<evidence type="ECO:0000256" key="9">
    <source>
        <dbReference type="SAM" id="MobiDB-lite"/>
    </source>
</evidence>
<dbReference type="Gene3D" id="3.40.630.10">
    <property type="entry name" value="Zn peptidases"/>
    <property type="match status" value="1"/>
</dbReference>
<keyword evidence="5 8" id="KW-0645">Protease</keyword>
<keyword evidence="4 8" id="KW-0031">Aminopeptidase</keyword>
<dbReference type="CDD" id="cd00433">
    <property type="entry name" value="Peptidase_M17"/>
    <property type="match status" value="1"/>
</dbReference>
<dbReference type="PROSITE" id="PS00631">
    <property type="entry name" value="CYTOSOL_AP"/>
    <property type="match status" value="1"/>
</dbReference>
<comment type="cofactor">
    <cofactor evidence="8">
        <name>Mn(2+)</name>
        <dbReference type="ChEBI" id="CHEBI:29035"/>
    </cofactor>
    <text evidence="8">Binds 2 manganese ions per subunit.</text>
</comment>
<dbReference type="EC" id="3.4.11.10" evidence="8"/>
<evidence type="ECO:0000256" key="4">
    <source>
        <dbReference type="ARBA" id="ARBA00022438"/>
    </source>
</evidence>
<dbReference type="EMBL" id="JRVJ01000003">
    <property type="protein sequence ID" value="KGM19241.1"/>
    <property type="molecule type" value="Genomic_DNA"/>
</dbReference>
<dbReference type="GO" id="GO:0006508">
    <property type="term" value="P:proteolysis"/>
    <property type="evidence" value="ECO:0007669"/>
    <property type="project" value="UniProtKB-KW"/>
</dbReference>
<comment type="similarity">
    <text evidence="3 8">Belongs to the peptidase M17 family.</text>
</comment>
<dbReference type="HAMAP" id="MF_00181">
    <property type="entry name" value="Cytosol_peptidase_M17"/>
    <property type="match status" value="1"/>
</dbReference>
<accession>A0A0A2DQV2</accession>
<comment type="subcellular location">
    <subcellularLocation>
        <location evidence="8">Cytoplasm</location>
    </subcellularLocation>
</comment>
<protein>
    <recommendedName>
        <fullName evidence="8">Probable cytosol aminopeptidase</fullName>
        <ecNumber evidence="8">3.4.11.1</ecNumber>
    </recommendedName>
    <alternativeName>
        <fullName evidence="8">Leucine aminopeptidase</fullName>
        <shortName evidence="8">LAP</shortName>
        <ecNumber evidence="8">3.4.11.10</ecNumber>
    </alternativeName>
    <alternativeName>
        <fullName evidence="8">Leucyl aminopeptidase</fullName>
    </alternativeName>
</protein>
<comment type="catalytic activity">
    <reaction evidence="1 8">
        <text>Release of an N-terminal amino acid, Xaa-|-Yaa-, in which Xaa is preferably Leu, but may be other amino acids including Pro although not Arg or Lys, and Yaa may be Pro. Amino acid amides and methyl esters are also readily hydrolyzed, but rates on arylamides are exceedingly low.</text>
        <dbReference type="EC" id="3.4.11.1"/>
    </reaction>
</comment>
<organism evidence="11 12">
    <name type="scientific">Corynebacterium auriscanis</name>
    <dbReference type="NCBI Taxonomy" id="99807"/>
    <lineage>
        <taxon>Bacteria</taxon>
        <taxon>Bacillati</taxon>
        <taxon>Actinomycetota</taxon>
        <taxon>Actinomycetes</taxon>
        <taxon>Mycobacteriales</taxon>
        <taxon>Corynebacteriaceae</taxon>
        <taxon>Corynebacterium</taxon>
    </lineage>
</organism>
<keyword evidence="8" id="KW-0963">Cytoplasm</keyword>
<dbReference type="SUPFAM" id="SSF53187">
    <property type="entry name" value="Zn-dependent exopeptidases"/>
    <property type="match status" value="1"/>
</dbReference>
<evidence type="ECO:0000256" key="7">
    <source>
        <dbReference type="ARBA" id="ARBA00049972"/>
    </source>
</evidence>
<evidence type="ECO:0000256" key="6">
    <source>
        <dbReference type="ARBA" id="ARBA00022801"/>
    </source>
</evidence>
<proteinExistence type="inferred from homology"/>
<evidence type="ECO:0000256" key="2">
    <source>
        <dbReference type="ARBA" id="ARBA00000967"/>
    </source>
</evidence>
<feature type="active site" evidence="8">
    <location>
        <position position="409"/>
    </location>
</feature>
<gene>
    <name evidence="8" type="primary">pepA</name>
    <name evidence="11" type="ORF">MA47_02920</name>
</gene>
<dbReference type="InterPro" id="IPR008283">
    <property type="entry name" value="Peptidase_M17_N"/>
</dbReference>
<feature type="binding site" evidence="8">
    <location>
        <position position="407"/>
    </location>
    <ligand>
        <name>Mn(2+)</name>
        <dbReference type="ChEBI" id="CHEBI:29035"/>
        <label>1</label>
    </ligand>
</feature>
<feature type="active site" evidence="8">
    <location>
        <position position="335"/>
    </location>
</feature>
<comment type="caution">
    <text evidence="11">The sequence shown here is derived from an EMBL/GenBank/DDBJ whole genome shotgun (WGS) entry which is preliminary data.</text>
</comment>
<feature type="binding site" evidence="8">
    <location>
        <position position="407"/>
    </location>
    <ligand>
        <name>Mn(2+)</name>
        <dbReference type="ChEBI" id="CHEBI:29035"/>
        <label>2</label>
    </ligand>
</feature>
<keyword evidence="12" id="KW-1185">Reference proteome</keyword>
<dbReference type="GO" id="GO:0005737">
    <property type="term" value="C:cytoplasm"/>
    <property type="evidence" value="ECO:0007669"/>
    <property type="project" value="UniProtKB-SubCell"/>
</dbReference>
<evidence type="ECO:0000256" key="1">
    <source>
        <dbReference type="ARBA" id="ARBA00000135"/>
    </source>
</evidence>
<dbReference type="PANTHER" id="PTHR11963">
    <property type="entry name" value="LEUCINE AMINOPEPTIDASE-RELATED"/>
    <property type="match status" value="1"/>
</dbReference>
<dbReference type="InterPro" id="IPR000819">
    <property type="entry name" value="Peptidase_M17_C"/>
</dbReference>
<keyword evidence="8" id="KW-0464">Manganese</keyword>
<dbReference type="InterPro" id="IPR043472">
    <property type="entry name" value="Macro_dom-like"/>
</dbReference>
<dbReference type="AlphaFoldDB" id="A0A0A2DQV2"/>
<dbReference type="Pfam" id="PF00883">
    <property type="entry name" value="Peptidase_M17"/>
    <property type="match status" value="1"/>
</dbReference>
<comment type="function">
    <text evidence="7 8">Presumably involved in the processing and regular turnover of intracellular proteins. Catalyzes the removal of unsubstituted N-terminal amino acids from various peptides.</text>
</comment>
<dbReference type="InterPro" id="IPR023042">
    <property type="entry name" value="Peptidase_M17_leu_NH2_pept"/>
</dbReference>
<dbReference type="GO" id="GO:0030145">
    <property type="term" value="F:manganese ion binding"/>
    <property type="evidence" value="ECO:0007669"/>
    <property type="project" value="UniProtKB-UniRule"/>
</dbReference>
<feature type="compositionally biased region" description="Low complexity" evidence="9">
    <location>
        <begin position="134"/>
        <end position="157"/>
    </location>
</feature>
<keyword evidence="8" id="KW-0479">Metal-binding</keyword>
<dbReference type="Proteomes" id="UP000030145">
    <property type="component" value="Unassembled WGS sequence"/>
</dbReference>
<reference evidence="11 12" key="1">
    <citation type="submission" date="2014-10" db="EMBL/GenBank/DDBJ databases">
        <title>Whole Genome sequence of Corynebacterium auriscanis strain CIP 106629.</title>
        <authorList>
            <person name="Hassan S.S."/>
            <person name="Jamal S.B."/>
            <person name="Tiwari S."/>
            <person name="Oliveira L.D.C."/>
            <person name="Souza F."/>
            <person name="Mariano D.C."/>
            <person name="Almeida S."/>
            <person name="Dorella F."/>
            <person name="Pereira F."/>
            <person name="Carvalho A."/>
            <person name="Leal C.A."/>
            <person name="Soares S.D.C."/>
            <person name="Figueiredo H.C."/>
            <person name="Silva A."/>
            <person name="Azevedo V.A."/>
        </authorList>
    </citation>
    <scope>NUCLEOTIDE SEQUENCE [LARGE SCALE GENOMIC DNA]</scope>
    <source>
        <strain evidence="11 12">CIP 106629</strain>
    </source>
</reference>
<feature type="binding site" evidence="8">
    <location>
        <position position="405"/>
    </location>
    <ligand>
        <name>Mn(2+)</name>
        <dbReference type="ChEBI" id="CHEBI:29035"/>
        <label>1</label>
    </ligand>
</feature>
<keyword evidence="6 8" id="KW-0378">Hydrolase</keyword>
<dbReference type="SUPFAM" id="SSF52949">
    <property type="entry name" value="Macro domain-like"/>
    <property type="match status" value="1"/>
</dbReference>
<evidence type="ECO:0000256" key="8">
    <source>
        <dbReference type="HAMAP-Rule" id="MF_00181"/>
    </source>
</evidence>
<feature type="region of interest" description="Disordered" evidence="9">
    <location>
        <begin position="121"/>
        <end position="168"/>
    </location>
</feature>
<evidence type="ECO:0000313" key="12">
    <source>
        <dbReference type="Proteomes" id="UP000030145"/>
    </source>
</evidence>
<dbReference type="GO" id="GO:0070006">
    <property type="term" value="F:metalloaminopeptidase activity"/>
    <property type="evidence" value="ECO:0007669"/>
    <property type="project" value="InterPro"/>
</dbReference>
<evidence type="ECO:0000256" key="3">
    <source>
        <dbReference type="ARBA" id="ARBA00009528"/>
    </source>
</evidence>
<dbReference type="Gene3D" id="3.40.220.10">
    <property type="entry name" value="Leucine Aminopeptidase, subunit E, domain 1"/>
    <property type="match status" value="2"/>
</dbReference>